<dbReference type="EC" id="1.3.1.94" evidence="2 9"/>
<evidence type="ECO:0000313" key="11">
    <source>
        <dbReference type="EMBL" id="ABN12034.1"/>
    </source>
</evidence>
<dbReference type="PROSITE" id="PS50244">
    <property type="entry name" value="S5A_REDUCTASE"/>
    <property type="match status" value="1"/>
</dbReference>
<dbReference type="GO" id="GO:0003865">
    <property type="term" value="F:3-oxo-5-alpha-steroid 4-dehydrogenase activity"/>
    <property type="evidence" value="ECO:0007669"/>
    <property type="project" value="TreeGrafter"/>
</dbReference>
<dbReference type="GO" id="GO:0006488">
    <property type="term" value="P:dolichol-linked oligosaccharide biosynthetic process"/>
    <property type="evidence" value="ECO:0007669"/>
    <property type="project" value="UniProtKB-UniRule"/>
</dbReference>
<evidence type="ECO:0000256" key="8">
    <source>
        <dbReference type="ARBA" id="ARBA00049427"/>
    </source>
</evidence>
<keyword evidence="9" id="KW-0560">Oxidoreductase</keyword>
<evidence type="ECO:0000256" key="5">
    <source>
        <dbReference type="ARBA" id="ARBA00023136"/>
    </source>
</evidence>
<evidence type="ECO:0000256" key="1">
    <source>
        <dbReference type="ARBA" id="ARBA00004127"/>
    </source>
</evidence>
<organism evidence="11">
    <name type="scientific">Maconellicoccus hirsutus</name>
    <name type="common">Pink hibiscus mealybug</name>
    <dbReference type="NCBI Taxonomy" id="177089"/>
    <lineage>
        <taxon>Eukaryota</taxon>
        <taxon>Metazoa</taxon>
        <taxon>Ecdysozoa</taxon>
        <taxon>Arthropoda</taxon>
        <taxon>Hexapoda</taxon>
        <taxon>Insecta</taxon>
        <taxon>Pterygota</taxon>
        <taxon>Neoptera</taxon>
        <taxon>Paraneoptera</taxon>
        <taxon>Hemiptera</taxon>
        <taxon>Sternorrhyncha</taxon>
        <taxon>Coccoidea</taxon>
        <taxon>Pseudococcidae</taxon>
        <taxon>Maconellicoccus</taxon>
    </lineage>
</organism>
<keyword evidence="9" id="KW-0521">NADP</keyword>
<feature type="domain" description="3-oxo-5-alpha-steroid 4-dehydrogenase C-terminal" evidence="10">
    <location>
        <begin position="6"/>
        <end position="85"/>
    </location>
</feature>
<evidence type="ECO:0000256" key="7">
    <source>
        <dbReference type="ARBA" id="ARBA00047186"/>
    </source>
</evidence>
<evidence type="ECO:0000256" key="2">
    <source>
        <dbReference type="ARBA" id="ARBA00012522"/>
    </source>
</evidence>
<reference evidence="11" key="1">
    <citation type="submission" date="2006-10" db="EMBL/GenBank/DDBJ databases">
        <title>Expressed genes of the pink hibiscus mealybug, Maconellicoccus hirsutus.</title>
        <authorList>
            <person name="Hunter W.B."/>
            <person name="Hunnicutt L.E."/>
        </authorList>
    </citation>
    <scope>NUCLEOTIDE SEQUENCE</scope>
</reference>
<comment type="subcellular location">
    <subcellularLocation>
        <location evidence="1">Endomembrane system</location>
        <topology evidence="1">Multi-pass membrane protein</topology>
    </subcellularLocation>
    <subcellularLocation>
        <location evidence="9">Endoplasmic reticulum membrane</location>
    </subcellularLocation>
</comment>
<comment type="similarity">
    <text evidence="6 9">Belongs to the steroid 5-alpha reductase family. Polyprenal reductase subfamily.</text>
</comment>
<accession>A3EXX4</accession>
<dbReference type="EMBL" id="EF092042">
    <property type="protein sequence ID" value="ABN12034.1"/>
    <property type="molecule type" value="mRNA"/>
</dbReference>
<comment type="catalytic activity">
    <reaction evidence="8 9">
        <text>a di-trans,poly-cis-dolichal + NADP(+) = a di-trans,poly-cis-polyprenal + NADPH + H(+)</text>
        <dbReference type="Rhea" id="RHEA:80727"/>
        <dbReference type="Rhea" id="RHEA-COMP:19536"/>
        <dbReference type="Rhea" id="RHEA-COMP:19537"/>
        <dbReference type="ChEBI" id="CHEBI:15378"/>
        <dbReference type="ChEBI" id="CHEBI:57783"/>
        <dbReference type="ChEBI" id="CHEBI:58349"/>
        <dbReference type="ChEBI" id="CHEBI:231623"/>
        <dbReference type="ChEBI" id="CHEBI:231637"/>
        <dbReference type="EC" id="1.3.1.94"/>
    </reaction>
    <physiologicalReaction direction="right-to-left" evidence="8 9">
        <dbReference type="Rhea" id="RHEA:80729"/>
    </physiologicalReaction>
</comment>
<keyword evidence="3" id="KW-0812">Transmembrane</keyword>
<keyword evidence="4" id="KW-1133">Transmembrane helix</keyword>
<evidence type="ECO:0000256" key="4">
    <source>
        <dbReference type="ARBA" id="ARBA00022989"/>
    </source>
</evidence>
<dbReference type="AlphaFoldDB" id="A3EXX4"/>
<comment type="function">
    <text evidence="9">Plays a key role in early steps of protein N-linked glycosylation by being involved in the conversion of polyprenol into dolichol. Acts as a polyprenal reductase that mediates the reduction of polyprenal into dolichal in a NADP-dependent mechanism. Dolichols are required for the synthesis of dolichol-linked monosaccharides and the oligosaccharide precursor used for N-glycosylation.</text>
</comment>
<dbReference type="Pfam" id="PF02544">
    <property type="entry name" value="Steroid_dh"/>
    <property type="match status" value="1"/>
</dbReference>
<dbReference type="GO" id="GO:0005789">
    <property type="term" value="C:endoplasmic reticulum membrane"/>
    <property type="evidence" value="ECO:0007669"/>
    <property type="project" value="UniProtKB-SubCell"/>
</dbReference>
<evidence type="ECO:0000256" key="9">
    <source>
        <dbReference type="RuleBase" id="RU367081"/>
    </source>
</evidence>
<name>A3EXX4_MACHI</name>
<keyword evidence="5" id="KW-0472">Membrane</keyword>
<evidence type="ECO:0000256" key="3">
    <source>
        <dbReference type="ARBA" id="ARBA00022692"/>
    </source>
</evidence>
<dbReference type="UniPathway" id="UPA00378"/>
<keyword evidence="9" id="KW-0256">Endoplasmic reticulum</keyword>
<comment type="pathway">
    <text evidence="9">Protein modification; protein glycosylation.</text>
</comment>
<dbReference type="GO" id="GO:0102389">
    <property type="term" value="F:polyprenol reductase activity"/>
    <property type="evidence" value="ECO:0007669"/>
    <property type="project" value="UniProtKB-UniRule"/>
</dbReference>
<sequence>GSVVSYDHKLPVGGLFHRLSAPHMFCEMLMYLALNIVLWGHSTWPYVFLWVFVNQCETALLSHWWYKSKFKAYPRKRKAFLPFLL</sequence>
<dbReference type="PANTHER" id="PTHR14624">
    <property type="entry name" value="DFG10 PROTEIN"/>
    <property type="match status" value="1"/>
</dbReference>
<dbReference type="InterPro" id="IPR001104">
    <property type="entry name" value="3-oxo-5_a-steroid_4-DH_C"/>
</dbReference>
<proteinExistence type="evidence at transcript level"/>
<dbReference type="GO" id="GO:0016095">
    <property type="term" value="P:polyprenol catabolic process"/>
    <property type="evidence" value="ECO:0007669"/>
    <property type="project" value="UniProtKB-UniRule"/>
</dbReference>
<dbReference type="GO" id="GO:0160198">
    <property type="term" value="F:polyprenal reductase activity"/>
    <property type="evidence" value="ECO:0007669"/>
    <property type="project" value="UniProtKB-EC"/>
</dbReference>
<evidence type="ECO:0000259" key="10">
    <source>
        <dbReference type="Pfam" id="PF02544"/>
    </source>
</evidence>
<protein>
    <recommendedName>
        <fullName evidence="7 9">Polyprenal reductase</fullName>
        <ecNumber evidence="2 9">1.3.1.94</ecNumber>
    </recommendedName>
</protein>
<dbReference type="InterPro" id="IPR039698">
    <property type="entry name" value="Dfg10/SRD5A3"/>
</dbReference>
<feature type="non-terminal residue" evidence="11">
    <location>
        <position position="1"/>
    </location>
</feature>
<dbReference type="PANTHER" id="PTHR14624:SF0">
    <property type="entry name" value="POLYPRENOL REDUCTASE"/>
    <property type="match status" value="1"/>
</dbReference>
<evidence type="ECO:0000256" key="6">
    <source>
        <dbReference type="ARBA" id="ARBA00046320"/>
    </source>
</evidence>